<evidence type="ECO:0000313" key="2">
    <source>
        <dbReference type="EMBL" id="GEU65220.1"/>
    </source>
</evidence>
<evidence type="ECO:0000256" key="1">
    <source>
        <dbReference type="SAM" id="MobiDB-lite"/>
    </source>
</evidence>
<gene>
    <name evidence="2" type="ORF">Tci_037198</name>
</gene>
<protein>
    <submittedName>
        <fullName evidence="2">Uncharacterized protein</fullName>
    </submittedName>
</protein>
<dbReference type="Pfam" id="PF02992">
    <property type="entry name" value="Transposase_21"/>
    <property type="match status" value="1"/>
</dbReference>
<dbReference type="InterPro" id="IPR004242">
    <property type="entry name" value="Transposase_21"/>
</dbReference>
<dbReference type="EMBL" id="BKCJ010005159">
    <property type="protein sequence ID" value="GEU65220.1"/>
    <property type="molecule type" value="Genomic_DNA"/>
</dbReference>
<feature type="region of interest" description="Disordered" evidence="1">
    <location>
        <begin position="460"/>
        <end position="487"/>
    </location>
</feature>
<name>A0A6L2LVB7_TANCI</name>
<proteinExistence type="predicted"/>
<comment type="caution">
    <text evidence="2">The sequence shown here is derived from an EMBL/GenBank/DDBJ whole genome shotgun (WGS) entry which is preliminary data.</text>
</comment>
<accession>A0A6L2LVB7</accession>
<feature type="compositionally biased region" description="Basic and acidic residues" evidence="1">
    <location>
        <begin position="460"/>
        <end position="470"/>
    </location>
</feature>
<reference evidence="2" key="1">
    <citation type="journal article" date="2019" name="Sci. Rep.">
        <title>Draft genome of Tanacetum cinerariifolium, the natural source of mosquito coil.</title>
        <authorList>
            <person name="Yamashiro T."/>
            <person name="Shiraishi A."/>
            <person name="Satake H."/>
            <person name="Nakayama K."/>
        </authorList>
    </citation>
    <scope>NUCLEOTIDE SEQUENCE</scope>
</reference>
<dbReference type="PANTHER" id="PTHR48258">
    <property type="entry name" value="DUF4218 DOMAIN-CONTAINING PROTEIN-RELATED"/>
    <property type="match status" value="1"/>
</dbReference>
<dbReference type="PANTHER" id="PTHR48258:SF14">
    <property type="entry name" value="OS02G0583300 PROTEIN"/>
    <property type="match status" value="1"/>
</dbReference>
<organism evidence="2">
    <name type="scientific">Tanacetum cinerariifolium</name>
    <name type="common">Dalmatian daisy</name>
    <name type="synonym">Chrysanthemum cinerariifolium</name>
    <dbReference type="NCBI Taxonomy" id="118510"/>
    <lineage>
        <taxon>Eukaryota</taxon>
        <taxon>Viridiplantae</taxon>
        <taxon>Streptophyta</taxon>
        <taxon>Embryophyta</taxon>
        <taxon>Tracheophyta</taxon>
        <taxon>Spermatophyta</taxon>
        <taxon>Magnoliopsida</taxon>
        <taxon>eudicotyledons</taxon>
        <taxon>Gunneridae</taxon>
        <taxon>Pentapetalae</taxon>
        <taxon>asterids</taxon>
        <taxon>campanulids</taxon>
        <taxon>Asterales</taxon>
        <taxon>Asteraceae</taxon>
        <taxon>Asteroideae</taxon>
        <taxon>Anthemideae</taxon>
        <taxon>Anthemidinae</taxon>
        <taxon>Tanacetum</taxon>
    </lineage>
</organism>
<dbReference type="AlphaFoldDB" id="A0A6L2LVB7"/>
<sequence>MTWHATGKCTEPGKMQHPVDGRAWKNFDTKYPNFAKEPRNVQLGLAADGFNPFCNLSQSYSMWSVILTTYNLPMWLYMKENSFMLMLLIPVSKSPGKNIDVYLRPLIDDLKDLWAKPGVETIDVATGQKFNMKAMVLWTINDFPTRSSLSGWSGQEIYSQNLMKDDMLKGQSKALEGGPIRPWWMYSFERFMKKLKNYVRNKAKMEGSIGEGYVAEEALTFSFHYFWDVTVKFNRPDRNVDFPPPTLIWHVLHNSPEIDTYRVKFKSQFPNKDMKEEFPGWFGSEICQCHVDKDPGVSASNELFALACGPTPTLISVNYCVVNSVRFVVHSRGKRHITQNSDICSPSEDEEMYYVQIEEILEFSPVEDDPDIIHVDNYSDLTLTTSLNDLEIAVLHIDGQSIDVDAPLDIIDVDEDDDIFNDEDVLPHDLASSDDEDLVNVDDDDDVAFVYSIDVARGHGGDCDSDDRPPPRQLAGGCRGKGTRKPNLRGRKAGMMHIRKETRNLKLRKIMDELGPEFLMRFGSWRRISPERKARVLKKIRKPSYPDVPRTSLRKIGMSRSGFGLILRTWPDAELRDSRVAVPNPNLLRYTYCWRRILAGRGLTFICTYTDDQIMAMVRGGKQRGHIFGVGRVLAGRGKDVLNVPVPRCNHTFNVNELKRSNKQLQKQIDMITKAMSNDDKISTQLQS</sequence>